<dbReference type="KEGG" id="bgt:106056981"/>
<dbReference type="VEuPathDB" id="VectorBase:BGLAX_037375"/>
<organism evidence="1 2">
    <name type="scientific">Biomphalaria glabrata</name>
    <name type="common">Bloodfluke planorb</name>
    <name type="synonym">Freshwater snail</name>
    <dbReference type="NCBI Taxonomy" id="6526"/>
    <lineage>
        <taxon>Eukaryota</taxon>
        <taxon>Metazoa</taxon>
        <taxon>Spiralia</taxon>
        <taxon>Lophotrochozoa</taxon>
        <taxon>Mollusca</taxon>
        <taxon>Gastropoda</taxon>
        <taxon>Heterobranchia</taxon>
        <taxon>Euthyneura</taxon>
        <taxon>Panpulmonata</taxon>
        <taxon>Hygrophila</taxon>
        <taxon>Lymnaeoidea</taxon>
        <taxon>Planorbidae</taxon>
        <taxon>Biomphalaria</taxon>
    </lineage>
</organism>
<accession>A0A2C9LKT8</accession>
<dbReference type="Proteomes" id="UP000076420">
    <property type="component" value="Unassembled WGS sequence"/>
</dbReference>
<dbReference type="Gene3D" id="2.40.70.10">
    <property type="entry name" value="Acid Proteases"/>
    <property type="match status" value="1"/>
</dbReference>
<dbReference type="EnsemblMetazoa" id="BGLB032239-RA">
    <property type="protein sequence ID" value="BGLB032239-PA"/>
    <property type="gene ID" value="BGLB032239"/>
</dbReference>
<dbReference type="STRING" id="6526.A0A2C9LKT8"/>
<dbReference type="AlphaFoldDB" id="A0A2C9LKT8"/>
<dbReference type="VEuPathDB" id="VectorBase:BGLB032239"/>
<evidence type="ECO:0000313" key="1">
    <source>
        <dbReference type="EnsemblMetazoa" id="BGLB032239-PA"/>
    </source>
</evidence>
<evidence type="ECO:0008006" key="3">
    <source>
        <dbReference type="Google" id="ProtNLM"/>
    </source>
</evidence>
<sequence>MAKDCDFKAVTAEEHRDIFVRDSFITGLASNSIRLRLLEKSTLQCAYEGARQLEYAHNHAMTCNIYSETPYGASADVESLSPTTKLEHEVSAATSKRCFFCRNSLHQRFRFPARDSTCNLCSKRGHFQKVCRSTRQTLKSITSAIVKADDETSRTTTVGFSWASTPASGLTKSTISILVNGVPLKALVDAGSSESYISSSIAKRY</sequence>
<gene>
    <name evidence="1" type="primary">106056981</name>
</gene>
<name>A0A2C9LKT8_BIOGL</name>
<evidence type="ECO:0000313" key="2">
    <source>
        <dbReference type="Proteomes" id="UP000076420"/>
    </source>
</evidence>
<reference evidence="1" key="1">
    <citation type="submission" date="2020-05" db="UniProtKB">
        <authorList>
            <consortium name="EnsemblMetazoa"/>
        </authorList>
    </citation>
    <scope>IDENTIFICATION</scope>
    <source>
        <strain evidence="1">BB02</strain>
    </source>
</reference>
<protein>
    <recommendedName>
        <fullName evidence="3">Peptidase A2 domain-containing protein</fullName>
    </recommendedName>
</protein>
<proteinExistence type="predicted"/>
<dbReference type="InterPro" id="IPR021109">
    <property type="entry name" value="Peptidase_aspartic_dom_sf"/>
</dbReference>